<name>A0A0M4LYF8_9ACTN</name>
<evidence type="ECO:0000256" key="1">
    <source>
        <dbReference type="SAM" id="MobiDB-lite"/>
    </source>
</evidence>
<evidence type="ECO:0000313" key="3">
    <source>
        <dbReference type="Proteomes" id="UP000068137"/>
    </source>
</evidence>
<accession>A0A0M4LYF8</accession>
<protein>
    <submittedName>
        <fullName evidence="2">Uncharacterized protein</fullName>
    </submittedName>
</protein>
<dbReference type="KEGG" id="cbq:AL705_03175"/>
<sequence>MKTMASLVCGSRSVLAWHMQVQAAHVGRTLEVVDPLEFLPTIPTDDDIDVIVDDGEEVADDGDDFFSDSADDGTPLASEEELAAAGSEALAPVVDTPAITSADEPNGAEADTVATDEVLSEPAVPLGAAEPQQLPPFHYDSLIYLADARLWSPPDSTHAPTDEELAQEIRTATDTVVEILETLPTMPETIVLASSISAGNTTEVGQALAEAGVLVEQATSGYAARYMELQFPQIFGEGFPSLKGALISQLCAAVAAGKHPRVSQDRPMTIMYAQEAARILTSEMPDFAMSMAESSKEPTGELAIILNEISQMAVDGRIPDHIYSSRYKLLFQLYSTLRAAQLSVLPAGRHVLPKLPTSTVVVELPQVTSRVHLVAPGETLELAGVLEGLHRVVVLSGTAELILPSFPEVVLVAATGDLPEEDQRSTAQELAEELTEEPHHPGPQGMPFLDMPHGYTLQLTAVGESPVSVAEWVSEP</sequence>
<dbReference type="STRING" id="1528099.AL705_03175"/>
<reference evidence="2 3" key="1">
    <citation type="journal article" date="2015" name="Genome Announc.">
        <title>Complete Genome Sequences for Two Strains of a Novel Fastidious, Partially Acid-Fast, Gram-Positive Corynebacterineae Bacterium, Derived from Human Clinical Samples.</title>
        <authorList>
            <person name="Nicholson A.C."/>
            <person name="Bell M."/>
            <person name="Humrighouse B.W."/>
            <person name="McQuiston J.R."/>
        </authorList>
    </citation>
    <scope>NUCLEOTIDE SEQUENCE [LARGE SCALE GENOMIC DNA]</scope>
    <source>
        <strain evidence="2 3">X1698</strain>
    </source>
</reference>
<dbReference type="PATRIC" id="fig|1562462.4.peg.645"/>
<feature type="region of interest" description="Disordered" evidence="1">
    <location>
        <begin position="420"/>
        <end position="446"/>
    </location>
</feature>
<dbReference type="EMBL" id="CP012390">
    <property type="protein sequence ID" value="ALE18827.1"/>
    <property type="molecule type" value="Genomic_DNA"/>
</dbReference>
<evidence type="ECO:0000313" key="2">
    <source>
        <dbReference type="EMBL" id="ALE18827.1"/>
    </source>
</evidence>
<dbReference type="Proteomes" id="UP000068137">
    <property type="component" value="Chromosome"/>
</dbReference>
<proteinExistence type="predicted"/>
<dbReference type="Gene3D" id="3.40.50.720">
    <property type="entry name" value="NAD(P)-binding Rossmann-like Domain"/>
    <property type="match status" value="1"/>
</dbReference>
<gene>
    <name evidence="2" type="ORF">AL705_03175</name>
</gene>
<dbReference type="AlphaFoldDB" id="A0A0M4LYF8"/>
<organism evidence="2 3">
    <name type="scientific">Lawsonella clevelandensis</name>
    <dbReference type="NCBI Taxonomy" id="1528099"/>
    <lineage>
        <taxon>Bacteria</taxon>
        <taxon>Bacillati</taxon>
        <taxon>Actinomycetota</taxon>
        <taxon>Actinomycetes</taxon>
        <taxon>Mycobacteriales</taxon>
        <taxon>Lawsonellaceae</taxon>
        <taxon>Lawsonella</taxon>
    </lineage>
</organism>